<feature type="region of interest" description="Disordered" evidence="1">
    <location>
        <begin position="1"/>
        <end position="22"/>
    </location>
</feature>
<organism evidence="2 3">
    <name type="scientific">Burkholderia aenigmatica</name>
    <dbReference type="NCBI Taxonomy" id="2015348"/>
    <lineage>
        <taxon>Bacteria</taxon>
        <taxon>Pseudomonadati</taxon>
        <taxon>Pseudomonadota</taxon>
        <taxon>Betaproteobacteria</taxon>
        <taxon>Burkholderiales</taxon>
        <taxon>Burkholderiaceae</taxon>
        <taxon>Burkholderia</taxon>
        <taxon>Burkholderia cepacia complex</taxon>
    </lineage>
</organism>
<gene>
    <name evidence="2" type="ORF">CFB84_43235</name>
</gene>
<comment type="caution">
    <text evidence="2">The sequence shown here is derived from an EMBL/GenBank/DDBJ whole genome shotgun (WGS) entry which is preliminary data.</text>
</comment>
<name>A0A228HLI6_9BURK</name>
<dbReference type="OrthoDB" id="9135359at2"/>
<dbReference type="Proteomes" id="UP000214600">
    <property type="component" value="Unassembled WGS sequence"/>
</dbReference>
<evidence type="ECO:0000313" key="2">
    <source>
        <dbReference type="EMBL" id="OXI30977.1"/>
    </source>
</evidence>
<accession>A0A228HLI6</accession>
<dbReference type="EMBL" id="NKFA01000049">
    <property type="protein sequence ID" value="OXI30977.1"/>
    <property type="molecule type" value="Genomic_DNA"/>
</dbReference>
<sequence>MHNLGNRQGADAPPVGSIPRPSWEYAQEPFDPSLTFMQDGQRTRHMDTPLDERYVTEPFDHFAVGSIPPEEREVRDHLIAAALLRRRVSTFEFWWSQFVRQTESYRTSCEAFAKLEALCSRSREHRAAFIRMGNGETLPKFIRAELLRVVARTDARPNAGR</sequence>
<evidence type="ECO:0000313" key="3">
    <source>
        <dbReference type="Proteomes" id="UP000214600"/>
    </source>
</evidence>
<protein>
    <submittedName>
        <fullName evidence="2">Uncharacterized protein</fullName>
    </submittedName>
</protein>
<reference evidence="3" key="1">
    <citation type="submission" date="2017-06" db="EMBL/GenBank/DDBJ databases">
        <authorList>
            <person name="LiPuma J."/>
            <person name="Spilker T."/>
        </authorList>
    </citation>
    <scope>NUCLEOTIDE SEQUENCE [LARGE SCALE GENOMIC DNA]</scope>
    <source>
        <strain evidence="3">AU17325</strain>
    </source>
</reference>
<reference evidence="2 3" key="2">
    <citation type="submission" date="2017-08" db="EMBL/GenBank/DDBJ databases">
        <title>WGS of novel Burkholderia cepaca complex species.</title>
        <authorList>
            <person name="Lipuma J."/>
            <person name="Spilker T."/>
        </authorList>
    </citation>
    <scope>NUCLEOTIDE SEQUENCE [LARGE SCALE GENOMIC DNA]</scope>
    <source>
        <strain evidence="2 3">AU17325</strain>
    </source>
</reference>
<dbReference type="AlphaFoldDB" id="A0A228HLI6"/>
<evidence type="ECO:0000256" key="1">
    <source>
        <dbReference type="SAM" id="MobiDB-lite"/>
    </source>
</evidence>
<proteinExistence type="predicted"/>